<organism evidence="6 7">
    <name type="scientific">Glossina brevipalpis</name>
    <dbReference type="NCBI Taxonomy" id="37001"/>
    <lineage>
        <taxon>Eukaryota</taxon>
        <taxon>Metazoa</taxon>
        <taxon>Ecdysozoa</taxon>
        <taxon>Arthropoda</taxon>
        <taxon>Hexapoda</taxon>
        <taxon>Insecta</taxon>
        <taxon>Pterygota</taxon>
        <taxon>Neoptera</taxon>
        <taxon>Endopterygota</taxon>
        <taxon>Diptera</taxon>
        <taxon>Brachycera</taxon>
        <taxon>Muscomorpha</taxon>
        <taxon>Hippoboscoidea</taxon>
        <taxon>Glossinidae</taxon>
        <taxon>Glossina</taxon>
    </lineage>
</organism>
<evidence type="ECO:0000256" key="5">
    <source>
        <dbReference type="SAM" id="MobiDB-lite"/>
    </source>
</evidence>
<reference evidence="7" key="1">
    <citation type="submission" date="2014-03" db="EMBL/GenBank/DDBJ databases">
        <authorList>
            <person name="Aksoy S."/>
            <person name="Warren W."/>
            <person name="Wilson R.K."/>
        </authorList>
    </citation>
    <scope>NUCLEOTIDE SEQUENCE [LARGE SCALE GENOMIC DNA]</scope>
    <source>
        <strain evidence="7">IAEA</strain>
    </source>
</reference>
<evidence type="ECO:0000313" key="7">
    <source>
        <dbReference type="Proteomes" id="UP000091820"/>
    </source>
</evidence>
<evidence type="ECO:0000256" key="1">
    <source>
        <dbReference type="ARBA" id="ARBA00004245"/>
    </source>
</evidence>
<dbReference type="VEuPathDB" id="VectorBase:GBRI010795"/>
<dbReference type="Gene3D" id="1.20.5.520">
    <property type="entry name" value="Single helix bin"/>
    <property type="match status" value="2"/>
</dbReference>
<dbReference type="FunFam" id="1.20.5.520:FF:000001">
    <property type="entry name" value="Thymosin beta"/>
    <property type="match status" value="1"/>
</dbReference>
<dbReference type="InterPro" id="IPR001152">
    <property type="entry name" value="Beta-thymosin"/>
</dbReference>
<evidence type="ECO:0000256" key="2">
    <source>
        <dbReference type="ARBA" id="ARBA00009511"/>
    </source>
</evidence>
<feature type="region of interest" description="Disordered" evidence="5">
    <location>
        <begin position="1"/>
        <end position="43"/>
    </location>
</feature>
<dbReference type="PANTHER" id="PTHR20940">
    <property type="entry name" value="TETRA THYMOSIN"/>
    <property type="match status" value="1"/>
</dbReference>
<dbReference type="GO" id="GO:0007015">
    <property type="term" value="P:actin filament organization"/>
    <property type="evidence" value="ECO:0007669"/>
    <property type="project" value="InterPro"/>
</dbReference>
<dbReference type="EnsemblMetazoa" id="GBRI010795-RA">
    <property type="protein sequence ID" value="GBRI010795-PA"/>
    <property type="gene ID" value="GBRI010795"/>
</dbReference>
<dbReference type="SMART" id="SM00152">
    <property type="entry name" value="THY"/>
    <property type="match status" value="2"/>
</dbReference>
<dbReference type="Proteomes" id="UP000091820">
    <property type="component" value="Unassembled WGS sequence"/>
</dbReference>
<protein>
    <submittedName>
        <fullName evidence="6">Uncharacterized protein</fullName>
    </submittedName>
</protein>
<comment type="similarity">
    <text evidence="2">Belongs to the thymosin beta family.</text>
</comment>
<dbReference type="Pfam" id="PF01290">
    <property type="entry name" value="Thymosin"/>
    <property type="match status" value="2"/>
</dbReference>
<evidence type="ECO:0000256" key="3">
    <source>
        <dbReference type="ARBA" id="ARBA00022490"/>
    </source>
</evidence>
<keyword evidence="3" id="KW-0963">Cytoplasm</keyword>
<comment type="subcellular location">
    <subcellularLocation>
        <location evidence="1">Cytoplasm</location>
        <location evidence="1">Cytoskeleton</location>
    </subcellularLocation>
</comment>
<dbReference type="PANTHER" id="PTHR20940:SF1">
    <property type="entry name" value="CIBOULOT, ISOFORM A"/>
    <property type="match status" value="1"/>
</dbReference>
<name>A0A1A9W966_9MUSC</name>
<dbReference type="GO" id="GO:0005856">
    <property type="term" value="C:cytoskeleton"/>
    <property type="evidence" value="ECO:0007669"/>
    <property type="project" value="UniProtKB-SubCell"/>
</dbReference>
<sequence>VAAEKNQKSLFEGIESFNPSKLKHTETQEKNPLPDKEVKNNNNNKMAAPALKDLPKVAENLKSQLESFNTDKLKNANTQEKIILPTAEGSLYIK</sequence>
<accession>A0A1A9W966</accession>
<proteinExistence type="inferred from homology"/>
<dbReference type="GO" id="GO:0003785">
    <property type="term" value="F:actin monomer binding"/>
    <property type="evidence" value="ECO:0007669"/>
    <property type="project" value="InterPro"/>
</dbReference>
<dbReference type="STRING" id="37001.A0A1A9W966"/>
<dbReference type="InterPro" id="IPR038386">
    <property type="entry name" value="Beta-thymosin_sf"/>
</dbReference>
<dbReference type="GO" id="GO:0005829">
    <property type="term" value="C:cytosol"/>
    <property type="evidence" value="ECO:0007669"/>
    <property type="project" value="TreeGrafter"/>
</dbReference>
<dbReference type="AlphaFoldDB" id="A0A1A9W966"/>
<keyword evidence="7" id="KW-1185">Reference proteome</keyword>
<keyword evidence="4" id="KW-0206">Cytoskeleton</keyword>
<feature type="compositionally biased region" description="Basic and acidic residues" evidence="5">
    <location>
        <begin position="23"/>
        <end position="39"/>
    </location>
</feature>
<reference evidence="6" key="2">
    <citation type="submission" date="2020-05" db="UniProtKB">
        <authorList>
            <consortium name="EnsemblMetazoa"/>
        </authorList>
    </citation>
    <scope>IDENTIFICATION</scope>
    <source>
        <strain evidence="6">IAEA</strain>
    </source>
</reference>
<evidence type="ECO:0000256" key="4">
    <source>
        <dbReference type="ARBA" id="ARBA00023212"/>
    </source>
</evidence>
<evidence type="ECO:0000313" key="6">
    <source>
        <dbReference type="EnsemblMetazoa" id="GBRI010795-PA"/>
    </source>
</evidence>